<evidence type="ECO:0000313" key="4">
    <source>
        <dbReference type="EMBL" id="RDU37815.1"/>
    </source>
</evidence>
<name>A0A3D8GTP6_9BACI</name>
<dbReference type="SUPFAM" id="SSF50242">
    <property type="entry name" value="TIMP-like"/>
    <property type="match status" value="1"/>
</dbReference>
<dbReference type="Pfam" id="PF00965">
    <property type="entry name" value="TIMP"/>
    <property type="match status" value="1"/>
</dbReference>
<dbReference type="EMBL" id="QNQT01000002">
    <property type="protein sequence ID" value="RDU37815.1"/>
    <property type="molecule type" value="Genomic_DNA"/>
</dbReference>
<evidence type="ECO:0000313" key="5">
    <source>
        <dbReference type="Proteomes" id="UP000257144"/>
    </source>
</evidence>
<keyword evidence="3" id="KW-0812">Transmembrane</keyword>
<gene>
    <name evidence="4" type="ORF">DRW41_08325</name>
</gene>
<reference evidence="4 5" key="1">
    <citation type="submission" date="2018-07" db="EMBL/GenBank/DDBJ databases">
        <title>Bacillus sp. YLB-04 draft genome sequence.</title>
        <authorList>
            <person name="Yu L."/>
            <person name="Tang X."/>
        </authorList>
    </citation>
    <scope>NUCLEOTIDE SEQUENCE [LARGE SCALE GENOMIC DNA]</scope>
    <source>
        <strain evidence="4 5">YLB-04</strain>
    </source>
</reference>
<keyword evidence="3" id="KW-1133">Transmembrane helix</keyword>
<dbReference type="InterPro" id="IPR008993">
    <property type="entry name" value="TIMP-like_OB-fold"/>
</dbReference>
<dbReference type="Gene3D" id="2.40.50.120">
    <property type="match status" value="1"/>
</dbReference>
<keyword evidence="5" id="KW-1185">Reference proteome</keyword>
<dbReference type="Proteomes" id="UP000257144">
    <property type="component" value="Unassembled WGS sequence"/>
</dbReference>
<sequence>MAILLFAGSFWIGGPTQVAACSCAGPQPVETEFQNKTAVFSGKVLKIEDRNFNLLSQSSADPLTVIFEVKSVWKGPSESQLIVTTAKSTASCGANLIEGNEYMVYASGNLGDLKTGLCDRTELLQNATEDLQILGPGKTPAKIVDLEHSGAGTSKWILGSGLVLLLAILYVSFKRLRIK</sequence>
<evidence type="ECO:0000256" key="1">
    <source>
        <dbReference type="ARBA" id="ARBA00004613"/>
    </source>
</evidence>
<evidence type="ECO:0000256" key="3">
    <source>
        <dbReference type="SAM" id="Phobius"/>
    </source>
</evidence>
<feature type="transmembrane region" description="Helical" evidence="3">
    <location>
        <begin position="156"/>
        <end position="173"/>
    </location>
</feature>
<comment type="subcellular location">
    <subcellularLocation>
        <location evidence="1">Secreted</location>
    </subcellularLocation>
</comment>
<accession>A0A3D8GTP6</accession>
<dbReference type="AlphaFoldDB" id="A0A3D8GTP6"/>
<keyword evidence="3" id="KW-0472">Membrane</keyword>
<dbReference type="InterPro" id="IPR001820">
    <property type="entry name" value="TIMP"/>
</dbReference>
<dbReference type="GO" id="GO:0008191">
    <property type="term" value="F:metalloendopeptidase inhibitor activity"/>
    <property type="evidence" value="ECO:0007669"/>
    <property type="project" value="InterPro"/>
</dbReference>
<protein>
    <recommendedName>
        <fullName evidence="6">Tissue inhibitor of metalloproteinase</fullName>
    </recommendedName>
</protein>
<evidence type="ECO:0008006" key="6">
    <source>
        <dbReference type="Google" id="ProtNLM"/>
    </source>
</evidence>
<proteinExistence type="predicted"/>
<dbReference type="GO" id="GO:0005576">
    <property type="term" value="C:extracellular region"/>
    <property type="evidence" value="ECO:0007669"/>
    <property type="project" value="UniProtKB-SubCell"/>
</dbReference>
<organism evidence="4 5">
    <name type="scientific">Neobacillus piezotolerans</name>
    <dbReference type="NCBI Taxonomy" id="2259171"/>
    <lineage>
        <taxon>Bacteria</taxon>
        <taxon>Bacillati</taxon>
        <taxon>Bacillota</taxon>
        <taxon>Bacilli</taxon>
        <taxon>Bacillales</taxon>
        <taxon>Bacillaceae</taxon>
        <taxon>Neobacillus</taxon>
    </lineage>
</organism>
<evidence type="ECO:0000256" key="2">
    <source>
        <dbReference type="ARBA" id="ARBA00022525"/>
    </source>
</evidence>
<keyword evidence="2" id="KW-0964">Secreted</keyword>
<comment type="caution">
    <text evidence="4">The sequence shown here is derived from an EMBL/GenBank/DDBJ whole genome shotgun (WGS) entry which is preliminary data.</text>
</comment>
<dbReference type="OrthoDB" id="8221747at2"/>